<evidence type="ECO:0000313" key="2">
    <source>
        <dbReference type="Proteomes" id="UP001378592"/>
    </source>
</evidence>
<sequence length="109" mass="11490">MPPIPFGPTAAFAPFAPAPAQLIPTATLTHGAPPVTPRHTFHAAYPPILYWPYPSPPVSPTSYYGGPMPPVPPVPQPPHLTSWSLDYLNSGQPNIHNITTNAGLHSAAA</sequence>
<name>A0AAN9ZC16_9ORTH</name>
<accession>A0AAN9ZC16</accession>
<protein>
    <submittedName>
        <fullName evidence="1">Uncharacterized protein</fullName>
    </submittedName>
</protein>
<keyword evidence="2" id="KW-1185">Reference proteome</keyword>
<dbReference type="EMBL" id="JAZDUA010000072">
    <property type="protein sequence ID" value="KAK7869579.1"/>
    <property type="molecule type" value="Genomic_DNA"/>
</dbReference>
<dbReference type="Proteomes" id="UP001378592">
    <property type="component" value="Unassembled WGS sequence"/>
</dbReference>
<evidence type="ECO:0000313" key="1">
    <source>
        <dbReference type="EMBL" id="KAK7869579.1"/>
    </source>
</evidence>
<reference evidence="1 2" key="1">
    <citation type="submission" date="2024-03" db="EMBL/GenBank/DDBJ databases">
        <title>The genome assembly and annotation of the cricket Gryllus longicercus Weissman &amp; Gray.</title>
        <authorList>
            <person name="Szrajer S."/>
            <person name="Gray D."/>
            <person name="Ylla G."/>
        </authorList>
    </citation>
    <scope>NUCLEOTIDE SEQUENCE [LARGE SCALE GENOMIC DNA]</scope>
    <source>
        <strain evidence="1">DAG 2021-001</strain>
        <tissue evidence="1">Whole body minus gut</tissue>
    </source>
</reference>
<organism evidence="1 2">
    <name type="scientific">Gryllus longicercus</name>
    <dbReference type="NCBI Taxonomy" id="2509291"/>
    <lineage>
        <taxon>Eukaryota</taxon>
        <taxon>Metazoa</taxon>
        <taxon>Ecdysozoa</taxon>
        <taxon>Arthropoda</taxon>
        <taxon>Hexapoda</taxon>
        <taxon>Insecta</taxon>
        <taxon>Pterygota</taxon>
        <taxon>Neoptera</taxon>
        <taxon>Polyneoptera</taxon>
        <taxon>Orthoptera</taxon>
        <taxon>Ensifera</taxon>
        <taxon>Gryllidea</taxon>
        <taxon>Grylloidea</taxon>
        <taxon>Gryllidae</taxon>
        <taxon>Gryllinae</taxon>
        <taxon>Gryllus</taxon>
    </lineage>
</organism>
<gene>
    <name evidence="1" type="ORF">R5R35_003371</name>
</gene>
<dbReference type="AlphaFoldDB" id="A0AAN9ZC16"/>
<proteinExistence type="predicted"/>
<comment type="caution">
    <text evidence="1">The sequence shown here is derived from an EMBL/GenBank/DDBJ whole genome shotgun (WGS) entry which is preliminary data.</text>
</comment>